<dbReference type="AlphaFoldDB" id="A0A8J7G2D0"/>
<dbReference type="Proteomes" id="UP000622653">
    <property type="component" value="Unassembled WGS sequence"/>
</dbReference>
<name>A0A8J7G2D0_9BACL</name>
<organism evidence="2 3">
    <name type="scientific">Savagea serpentis</name>
    <dbReference type="NCBI Taxonomy" id="2785297"/>
    <lineage>
        <taxon>Bacteria</taxon>
        <taxon>Bacillati</taxon>
        <taxon>Bacillota</taxon>
        <taxon>Bacilli</taxon>
        <taxon>Bacillales</taxon>
        <taxon>Caryophanaceae</taxon>
        <taxon>Savagea</taxon>
    </lineage>
</organism>
<dbReference type="InterPro" id="IPR013560">
    <property type="entry name" value="DUF1722"/>
</dbReference>
<dbReference type="Pfam" id="PF08349">
    <property type="entry name" value="DUF1722"/>
    <property type="match status" value="1"/>
</dbReference>
<protein>
    <submittedName>
        <fullName evidence="2">YbgA family protein</fullName>
    </submittedName>
</protein>
<evidence type="ECO:0000313" key="2">
    <source>
        <dbReference type="EMBL" id="MBF4500875.1"/>
    </source>
</evidence>
<gene>
    <name evidence="2" type="ORF">IRY55_05800</name>
</gene>
<reference evidence="2" key="1">
    <citation type="submission" date="2020-11" db="EMBL/GenBank/DDBJ databases">
        <title>Multidrug resistant novel bacterium Savagea serpentis sp. nov., isolated from the scats of a vine snake (Ahaetulla nasuta).</title>
        <authorList>
            <person name="Venkata Ramana V."/>
            <person name="Vikas Patil S."/>
            <person name="Yogita Lugani V."/>
        </authorList>
    </citation>
    <scope>NUCLEOTIDE SEQUENCE</scope>
    <source>
        <strain evidence="2">SN6</strain>
    </source>
</reference>
<dbReference type="EMBL" id="JADKPV010000001">
    <property type="protein sequence ID" value="MBF4500875.1"/>
    <property type="molecule type" value="Genomic_DNA"/>
</dbReference>
<evidence type="ECO:0000259" key="1">
    <source>
        <dbReference type="Pfam" id="PF08349"/>
    </source>
</evidence>
<sequence length="119" mass="14376">MNKEQLWRTSKYEVLAHNEASYRHIQKNHQRWDVEQLIDAIEQTKKQLPTTGSVTNSYEHMWGYFKKKANQAEKEETFELLRQFQQGEIEALVLWNWLRSLAEKYEVSYLLESTILQQK</sequence>
<feature type="domain" description="DUF1722" evidence="1">
    <location>
        <begin position="11"/>
        <end position="117"/>
    </location>
</feature>
<accession>A0A8J7G2D0</accession>
<proteinExistence type="predicted"/>
<dbReference type="RefSeq" id="WP_194562289.1">
    <property type="nucleotide sequence ID" value="NZ_JADKPV010000001.1"/>
</dbReference>
<comment type="caution">
    <text evidence="2">The sequence shown here is derived from an EMBL/GenBank/DDBJ whole genome shotgun (WGS) entry which is preliminary data.</text>
</comment>
<keyword evidence="3" id="KW-1185">Reference proteome</keyword>
<evidence type="ECO:0000313" key="3">
    <source>
        <dbReference type="Proteomes" id="UP000622653"/>
    </source>
</evidence>